<reference evidence="2" key="1">
    <citation type="submission" date="2022-08" db="EMBL/GenBank/DDBJ databases">
        <authorList>
            <consortium name="DOE Joint Genome Institute"/>
            <person name="Min B."/>
            <person name="Riley R."/>
            <person name="Sierra-Patev S."/>
            <person name="Naranjo-Ortiz M."/>
            <person name="Looney B."/>
            <person name="Konkel Z."/>
            <person name="Slot J.C."/>
            <person name="Sakamoto Y."/>
            <person name="Steenwyk J.L."/>
            <person name="Rokas A."/>
            <person name="Carro J."/>
            <person name="Camarero S."/>
            <person name="Ferreira P."/>
            <person name="Molpeceres G."/>
            <person name="Ruiz-Duenas F.J."/>
            <person name="Serrano A."/>
            <person name="Henrissat B."/>
            <person name="Drula E."/>
            <person name="Hughes K.W."/>
            <person name="Mata J.L."/>
            <person name="Ishikawa N.K."/>
            <person name="Vargas-Isla R."/>
            <person name="Ushijima S."/>
            <person name="Smith C.A."/>
            <person name="Ahrendt S."/>
            <person name="Andreopoulos W."/>
            <person name="He G."/>
            <person name="Labutti K."/>
            <person name="Lipzen A."/>
            <person name="Ng V."/>
            <person name="Sandor L."/>
            <person name="Barry K."/>
            <person name="Martinez A.T."/>
            <person name="Xiao Y."/>
            <person name="Gibbons J.G."/>
            <person name="Terashima K."/>
            <person name="Hibbett D.S."/>
            <person name="Grigoriev I.V."/>
        </authorList>
    </citation>
    <scope>NUCLEOTIDE SEQUENCE</scope>
    <source>
        <strain evidence="2">TFB10291</strain>
    </source>
</reference>
<dbReference type="SUPFAM" id="SSF52047">
    <property type="entry name" value="RNI-like"/>
    <property type="match status" value="1"/>
</dbReference>
<dbReference type="Pfam" id="PF12937">
    <property type="entry name" value="F-box-like"/>
    <property type="match status" value="1"/>
</dbReference>
<sequence>MLLRSDSSYFSPTLEAQMSLGYYVKPDSSPSYKPPQVEDTNAGFALRSTKIFNNSFRYLQKTLLGFDADADNTHLALLKPNLLPWKEQSQVLSGETNNFACYGQPSTLEITSSESLFQTPPKHRQSVDHLPVELLQEIFSYLLPGRDWRLDCSPPPHLVLVQICTYWRSIALSYPRLWATFMIVHPIKRHIPMTKLFLERSGQHPLTLCIDHLGLERGEALTTTDIVIDLLRPHAHRWKAAIFVLQSGVQSSLLTLPPDEFPLLETFCFDVTCYERFWGLDDVERVEKIFLPLSSPKLSEFTWKTYGLSLHKPPLIPTSVTYLSGDFPLVLPFFEALSNLENLHTLRLYQCEEHIHDPSFLDNPVVLSRLHTLDLRIASWHMPFFLNLIHASDLKVLFIGRPLSEDAQNALCNFVQRSRCYLNAFTYLEASGNYLDAEFLKNLLLSPQMKFLMELNILSNFGDSDPLMRLLAVDKSFLPSLNRLWILAWHCSADLLVHMLERRADNFLPPSGTMMSDSSITIILKKLYVAIIEPIGSLTFRHTGNEKVHSYTLIISNVLEVGSLVWQS</sequence>
<feature type="domain" description="F-box" evidence="1">
    <location>
        <begin position="128"/>
        <end position="181"/>
    </location>
</feature>
<accession>A0AA38L0D4</accession>
<evidence type="ECO:0000313" key="2">
    <source>
        <dbReference type="EMBL" id="KAJ3787928.1"/>
    </source>
</evidence>
<dbReference type="InterPro" id="IPR001810">
    <property type="entry name" value="F-box_dom"/>
</dbReference>
<evidence type="ECO:0000259" key="1">
    <source>
        <dbReference type="Pfam" id="PF12937"/>
    </source>
</evidence>
<dbReference type="AlphaFoldDB" id="A0AA38L0D4"/>
<proteinExistence type="predicted"/>
<organism evidence="2 3">
    <name type="scientific">Lentinula aff. detonsa</name>
    <dbReference type="NCBI Taxonomy" id="2804958"/>
    <lineage>
        <taxon>Eukaryota</taxon>
        <taxon>Fungi</taxon>
        <taxon>Dikarya</taxon>
        <taxon>Basidiomycota</taxon>
        <taxon>Agaricomycotina</taxon>
        <taxon>Agaricomycetes</taxon>
        <taxon>Agaricomycetidae</taxon>
        <taxon>Agaricales</taxon>
        <taxon>Marasmiineae</taxon>
        <taxon>Omphalotaceae</taxon>
        <taxon>Lentinula</taxon>
    </lineage>
</organism>
<keyword evidence="3" id="KW-1185">Reference proteome</keyword>
<evidence type="ECO:0000313" key="3">
    <source>
        <dbReference type="Proteomes" id="UP001163798"/>
    </source>
</evidence>
<protein>
    <recommendedName>
        <fullName evidence="1">F-box domain-containing protein</fullName>
    </recommendedName>
</protein>
<dbReference type="Gene3D" id="1.20.1280.50">
    <property type="match status" value="1"/>
</dbReference>
<comment type="caution">
    <text evidence="2">The sequence shown here is derived from an EMBL/GenBank/DDBJ whole genome shotgun (WGS) entry which is preliminary data.</text>
</comment>
<dbReference type="InterPro" id="IPR036047">
    <property type="entry name" value="F-box-like_dom_sf"/>
</dbReference>
<dbReference type="EMBL" id="MU793283">
    <property type="protein sequence ID" value="KAJ3787928.1"/>
    <property type="molecule type" value="Genomic_DNA"/>
</dbReference>
<dbReference type="Proteomes" id="UP001163798">
    <property type="component" value="Unassembled WGS sequence"/>
</dbReference>
<dbReference type="SUPFAM" id="SSF81383">
    <property type="entry name" value="F-box domain"/>
    <property type="match status" value="1"/>
</dbReference>
<gene>
    <name evidence="2" type="ORF">GGU10DRAFT_432769</name>
</gene>
<name>A0AA38L0D4_9AGAR</name>